<dbReference type="SUPFAM" id="SSF48726">
    <property type="entry name" value="Immunoglobulin"/>
    <property type="match status" value="2"/>
</dbReference>
<dbReference type="SMART" id="SM00409">
    <property type="entry name" value="IG"/>
    <property type="match status" value="2"/>
</dbReference>
<comment type="caution">
    <text evidence="6">The sequence shown here is derived from an EMBL/GenBank/DDBJ whole genome shotgun (WGS) entry which is preliminary data.</text>
</comment>
<keyword evidence="2" id="KW-1133">Transmembrane helix</keyword>
<dbReference type="InterPro" id="IPR036179">
    <property type="entry name" value="Ig-like_dom_sf"/>
</dbReference>
<dbReference type="GO" id="GO:0038023">
    <property type="term" value="F:signaling receptor activity"/>
    <property type="evidence" value="ECO:0007669"/>
    <property type="project" value="InterPro"/>
</dbReference>
<keyword evidence="2" id="KW-0472">Membrane</keyword>
<dbReference type="InterPro" id="IPR013106">
    <property type="entry name" value="Ig_V-set"/>
</dbReference>
<feature type="domain" description="Immunoglobulin" evidence="5">
    <location>
        <begin position="145"/>
        <end position="254"/>
    </location>
</feature>
<dbReference type="InterPro" id="IPR013783">
    <property type="entry name" value="Ig-like_fold"/>
</dbReference>
<dbReference type="PANTHER" id="PTHR15343:SF1">
    <property type="entry name" value="CD7 ANTIGEN-LIKE"/>
    <property type="match status" value="1"/>
</dbReference>
<feature type="region of interest" description="Disordered" evidence="1">
    <location>
        <begin position="326"/>
        <end position="359"/>
    </location>
</feature>
<feature type="domain" description="Immunoglobulin V-set" evidence="4">
    <location>
        <begin position="155"/>
        <end position="232"/>
    </location>
</feature>
<keyword evidence="2" id="KW-0812">Transmembrane</keyword>
<dbReference type="InterPro" id="IPR003599">
    <property type="entry name" value="Ig_sub"/>
</dbReference>
<gene>
    <name evidence="6" type="ORF">FQA47_010651</name>
</gene>
<evidence type="ECO:0000256" key="1">
    <source>
        <dbReference type="SAM" id="MobiDB-lite"/>
    </source>
</evidence>
<dbReference type="Gene3D" id="2.60.40.10">
    <property type="entry name" value="Immunoglobulins"/>
    <property type="match status" value="2"/>
</dbReference>
<evidence type="ECO:0000259" key="4">
    <source>
        <dbReference type="SMART" id="SM00406"/>
    </source>
</evidence>
<dbReference type="AlphaFoldDB" id="A0A834BYP8"/>
<protein>
    <recommendedName>
        <fullName evidence="8">Ig-like domain-containing protein</fullName>
    </recommendedName>
</protein>
<feature type="compositionally biased region" description="Basic and acidic residues" evidence="1">
    <location>
        <begin position="338"/>
        <end position="348"/>
    </location>
</feature>
<dbReference type="SMART" id="SM00406">
    <property type="entry name" value="IGv"/>
    <property type="match status" value="2"/>
</dbReference>
<evidence type="ECO:0008006" key="8">
    <source>
        <dbReference type="Google" id="ProtNLM"/>
    </source>
</evidence>
<sequence length="359" mass="39393">MTPIHLLAFLWILIITQIGFVCSDIEFLERVEGESVVLRCAFDLKQARPIGVSLWRTKPTRSRVLFKLSGLGFTSADQHRISVSGDPKDCSVNITISQLRSSDTNLYFCEFDIANQSSADETQPGKMKFLLVVGKSTDQPSLLGVEVVQTHVGGSAVLPCFTPNPEGIPVEGVTLKRQKGGDLEEVVYQSKESVSTSEKVQLVSALGPDGVAFNVSLQQLQVEDSALYSCQLLLRGKPNSSHGLGRRAYFVSVQGGECECLQYSILLYAMSAAVGLLLLLVVFMAVCKSKANHSSKPHPQVPIYEEMVGVNSPVQKTFQSHLEEVGSGEYKNCSRKKSNPENHYESPRRVLNPMSEPLK</sequence>
<proteinExistence type="predicted"/>
<feature type="chain" id="PRO_5032330811" description="Ig-like domain-containing protein" evidence="3">
    <location>
        <begin position="24"/>
        <end position="359"/>
    </location>
</feature>
<feature type="transmembrane region" description="Helical" evidence="2">
    <location>
        <begin position="265"/>
        <end position="286"/>
    </location>
</feature>
<evidence type="ECO:0000259" key="5">
    <source>
        <dbReference type="SMART" id="SM00409"/>
    </source>
</evidence>
<evidence type="ECO:0000256" key="2">
    <source>
        <dbReference type="SAM" id="Phobius"/>
    </source>
</evidence>
<feature type="domain" description="Immunoglobulin" evidence="5">
    <location>
        <begin position="25"/>
        <end position="134"/>
    </location>
</feature>
<evidence type="ECO:0000256" key="3">
    <source>
        <dbReference type="SAM" id="SignalP"/>
    </source>
</evidence>
<evidence type="ECO:0000313" key="6">
    <source>
        <dbReference type="EMBL" id="KAF6718014.1"/>
    </source>
</evidence>
<name>A0A834BYP8_ORYME</name>
<dbReference type="EMBL" id="WKFB01000780">
    <property type="protein sequence ID" value="KAF6718014.1"/>
    <property type="molecule type" value="Genomic_DNA"/>
</dbReference>
<reference evidence="6" key="1">
    <citation type="journal article" name="BMC Genomics">
        <title>Long-read sequencing and de novo genome assembly of marine medaka (Oryzias melastigma).</title>
        <authorList>
            <person name="Liang P."/>
            <person name="Saqib H.S.A."/>
            <person name="Ni X."/>
            <person name="Shen Y."/>
        </authorList>
    </citation>
    <scope>NUCLEOTIDE SEQUENCE</scope>
    <source>
        <strain evidence="6">Bigg-433</strain>
    </source>
</reference>
<dbReference type="GO" id="GO:0016020">
    <property type="term" value="C:membrane"/>
    <property type="evidence" value="ECO:0007669"/>
    <property type="project" value="InterPro"/>
</dbReference>
<dbReference type="GO" id="GO:0002250">
    <property type="term" value="P:adaptive immune response"/>
    <property type="evidence" value="ECO:0007669"/>
    <property type="project" value="InterPro"/>
</dbReference>
<dbReference type="Proteomes" id="UP000646548">
    <property type="component" value="Unassembled WGS sequence"/>
</dbReference>
<feature type="signal peptide" evidence="3">
    <location>
        <begin position="1"/>
        <end position="23"/>
    </location>
</feature>
<dbReference type="InterPro" id="IPR039090">
    <property type="entry name" value="CD7"/>
</dbReference>
<feature type="domain" description="Immunoglobulin V-set" evidence="4">
    <location>
        <begin position="35"/>
        <end position="111"/>
    </location>
</feature>
<dbReference type="Pfam" id="PF07686">
    <property type="entry name" value="V-set"/>
    <property type="match status" value="2"/>
</dbReference>
<keyword evidence="3" id="KW-0732">Signal</keyword>
<dbReference type="PANTHER" id="PTHR15343">
    <property type="entry name" value="CD7"/>
    <property type="match status" value="1"/>
</dbReference>
<organism evidence="6 7">
    <name type="scientific">Oryzias melastigma</name>
    <name type="common">Marine medaka</name>
    <dbReference type="NCBI Taxonomy" id="30732"/>
    <lineage>
        <taxon>Eukaryota</taxon>
        <taxon>Metazoa</taxon>
        <taxon>Chordata</taxon>
        <taxon>Craniata</taxon>
        <taxon>Vertebrata</taxon>
        <taxon>Euteleostomi</taxon>
        <taxon>Actinopterygii</taxon>
        <taxon>Neopterygii</taxon>
        <taxon>Teleostei</taxon>
        <taxon>Neoteleostei</taxon>
        <taxon>Acanthomorphata</taxon>
        <taxon>Ovalentaria</taxon>
        <taxon>Atherinomorphae</taxon>
        <taxon>Beloniformes</taxon>
        <taxon>Adrianichthyidae</taxon>
        <taxon>Oryziinae</taxon>
        <taxon>Oryzias</taxon>
    </lineage>
</organism>
<accession>A0A834BYP8</accession>
<evidence type="ECO:0000313" key="7">
    <source>
        <dbReference type="Proteomes" id="UP000646548"/>
    </source>
</evidence>